<reference evidence="2" key="1">
    <citation type="submission" date="2017-09" db="EMBL/GenBank/DDBJ databases">
        <title>Depth-based differentiation of microbial function through sediment-hosted aquifers and enrichment of novel symbionts in the deep terrestrial subsurface.</title>
        <authorList>
            <person name="Probst A.J."/>
            <person name="Ladd B."/>
            <person name="Jarett J.K."/>
            <person name="Geller-Mcgrath D.E."/>
            <person name="Sieber C.M.K."/>
            <person name="Emerson J.B."/>
            <person name="Anantharaman K."/>
            <person name="Thomas B.C."/>
            <person name="Malmstrom R."/>
            <person name="Stieglmeier M."/>
            <person name="Klingl A."/>
            <person name="Woyke T."/>
            <person name="Ryan C.M."/>
            <person name="Banfield J.F."/>
        </authorList>
    </citation>
    <scope>NUCLEOTIDE SEQUENCE [LARGE SCALE GENOMIC DNA]</scope>
</reference>
<evidence type="ECO:0000313" key="1">
    <source>
        <dbReference type="EMBL" id="PIR99120.1"/>
    </source>
</evidence>
<evidence type="ECO:0000313" key="2">
    <source>
        <dbReference type="Proteomes" id="UP000230796"/>
    </source>
</evidence>
<organism evidence="1 2">
    <name type="scientific">Candidatus Collierbacteria bacterium CG10_big_fil_rev_8_21_14_0_10_44_9</name>
    <dbReference type="NCBI Taxonomy" id="1974535"/>
    <lineage>
        <taxon>Bacteria</taxon>
        <taxon>Candidatus Collieribacteriota</taxon>
    </lineage>
</organism>
<dbReference type="Proteomes" id="UP000230796">
    <property type="component" value="Unassembled WGS sequence"/>
</dbReference>
<comment type="caution">
    <text evidence="1">The sequence shown here is derived from an EMBL/GenBank/DDBJ whole genome shotgun (WGS) entry which is preliminary data.</text>
</comment>
<proteinExistence type="predicted"/>
<dbReference type="EMBL" id="PFAF01000020">
    <property type="protein sequence ID" value="PIR99120.1"/>
    <property type="molecule type" value="Genomic_DNA"/>
</dbReference>
<accession>A0A2H0VLB7</accession>
<dbReference type="AlphaFoldDB" id="A0A2H0VLB7"/>
<protein>
    <submittedName>
        <fullName evidence="1">Uncharacterized protein</fullName>
    </submittedName>
</protein>
<gene>
    <name evidence="1" type="ORF">COT87_01125</name>
</gene>
<dbReference type="Pfam" id="PF12441">
    <property type="entry name" value="CopG_antitoxin"/>
    <property type="match status" value="1"/>
</dbReference>
<name>A0A2H0VLB7_9BACT</name>
<sequence length="94" mass="10831">MYMTKKISKIPKFKSIPEEAEFWDTHDITDFMDELTPIKMKVTLGQPKEETLTVRLQTKLKERLANIASEMGVNTSTLARMWIVEKIKQVSSVG</sequence>
<dbReference type="InterPro" id="IPR022148">
    <property type="entry name" value="CopG_antitoxin"/>
</dbReference>